<protein>
    <recommendedName>
        <fullName evidence="2">Putative cysteine ligase BshC</fullName>
        <ecNumber evidence="2">6.-.-.-</ecNumber>
    </recommendedName>
</protein>
<evidence type="ECO:0000313" key="6">
    <source>
        <dbReference type="Proteomes" id="UP001589654"/>
    </source>
</evidence>
<keyword evidence="6" id="KW-1185">Reference proteome</keyword>
<dbReference type="EC" id="6.-.-.-" evidence="2"/>
<dbReference type="InterPro" id="IPR011199">
    <property type="entry name" value="Bacillithiol_biosynth_BshC"/>
</dbReference>
<dbReference type="RefSeq" id="WP_290247245.1">
    <property type="nucleotide sequence ID" value="NZ_JAUFQT010000001.1"/>
</dbReference>
<dbReference type="Pfam" id="PF24850">
    <property type="entry name" value="CC_BshC"/>
    <property type="match status" value="1"/>
</dbReference>
<evidence type="ECO:0000256" key="1">
    <source>
        <dbReference type="ARBA" id="ARBA00022598"/>
    </source>
</evidence>
<feature type="domain" description="Bacillithiol biosynthesis BshC C-terminal coiled-coil" evidence="4">
    <location>
        <begin position="365"/>
        <end position="518"/>
    </location>
</feature>
<evidence type="ECO:0000259" key="4">
    <source>
        <dbReference type="Pfam" id="PF24850"/>
    </source>
</evidence>
<proteinExistence type="inferred from homology"/>
<name>A0ABV5J6G7_9BACT</name>
<dbReference type="Proteomes" id="UP001589654">
    <property type="component" value="Unassembled WGS sequence"/>
</dbReference>
<comment type="similarity">
    <text evidence="2">Belongs to the BshC family.</text>
</comment>
<sequence length="524" mass="61057">MLKSTVEPECTGQFSSIFIDYIRKNEKLRPFYCEFPNLENFKKVIKSRNLEVEKRKVLVQSLERQYGNMELTSPVSSNIQALADENTFTVTTGHQLNLFTGPLYFIYKIVSTINLAQKLSEEYTDYRFVPVYWMATEDHDFEEINHFTYEGKKYTWNSKQKGAVGDFVKDEELEALLKELTFVPDFFKKAYLGSRNLAEAVRKYVDHLFGEKGLVILDGNDPALKQIFAPVIKDDILSNKANDLVNEQTAKLEKLGYQSQVFPREINFFYLEKGLRSRIVKKGNEYHIIDTELRFPEDELLRLIEENPEKFSPNVVMRPLYQECVLPNLAYLGGPAEIAYWLQLKLVFDHYKISFPLLLPRNFALIFDVKVQRKMKALELEKADVFENYQDWKKEYVKRNSISDLELEKEHKIISDLFDELGESAAEIDPSLNPSSEAAKVRANKVLDHFGKKLRRAEEKRLEIGLRQMGEIKEILFPGGVAQERKDNFLPYYLENSGFIEELHQNFDPLEFDFIILEKDGSKG</sequence>
<organism evidence="5 6">
    <name type="scientific">Echinicola jeungdonensis</name>
    <dbReference type="NCBI Taxonomy" id="709343"/>
    <lineage>
        <taxon>Bacteria</taxon>
        <taxon>Pseudomonadati</taxon>
        <taxon>Bacteroidota</taxon>
        <taxon>Cytophagia</taxon>
        <taxon>Cytophagales</taxon>
        <taxon>Cyclobacteriaceae</taxon>
        <taxon>Echinicola</taxon>
    </lineage>
</organism>
<evidence type="ECO:0000256" key="2">
    <source>
        <dbReference type="HAMAP-Rule" id="MF_01867"/>
    </source>
</evidence>
<reference evidence="5 6" key="1">
    <citation type="submission" date="2024-09" db="EMBL/GenBank/DDBJ databases">
        <authorList>
            <person name="Sun Q."/>
            <person name="Mori K."/>
        </authorList>
    </citation>
    <scope>NUCLEOTIDE SEQUENCE [LARGE SCALE GENOMIC DNA]</scope>
    <source>
        <strain evidence="5 6">CECT 7682</strain>
    </source>
</reference>
<dbReference type="EMBL" id="JBHMEW010000054">
    <property type="protein sequence ID" value="MFB9211810.1"/>
    <property type="molecule type" value="Genomic_DNA"/>
</dbReference>
<evidence type="ECO:0000259" key="3">
    <source>
        <dbReference type="Pfam" id="PF10079"/>
    </source>
</evidence>
<dbReference type="PIRSF" id="PIRSF012535">
    <property type="entry name" value="UCP012535"/>
    <property type="match status" value="1"/>
</dbReference>
<comment type="caution">
    <text evidence="5">The sequence shown here is derived from an EMBL/GenBank/DDBJ whole genome shotgun (WGS) entry which is preliminary data.</text>
</comment>
<gene>
    <name evidence="2 5" type="primary">bshC</name>
    <name evidence="5" type="ORF">ACFFUR_08330</name>
</gene>
<evidence type="ECO:0000313" key="5">
    <source>
        <dbReference type="EMBL" id="MFB9211810.1"/>
    </source>
</evidence>
<keyword evidence="1 2" id="KW-0436">Ligase</keyword>
<dbReference type="InterPro" id="IPR055398">
    <property type="entry name" value="Rossmann-like_BshC"/>
</dbReference>
<dbReference type="Pfam" id="PF10079">
    <property type="entry name" value="Rossmann-like_BshC"/>
    <property type="match status" value="1"/>
</dbReference>
<dbReference type="NCBIfam" id="TIGR03998">
    <property type="entry name" value="thiol_BshC"/>
    <property type="match status" value="1"/>
</dbReference>
<feature type="domain" description="Bacillithiol biosynthesis BshC N-terminal Rossmann-like" evidence="3">
    <location>
        <begin position="15"/>
        <end position="362"/>
    </location>
</feature>
<dbReference type="InterPro" id="IPR055399">
    <property type="entry name" value="CC_BshC"/>
</dbReference>
<accession>A0ABV5J6G7</accession>
<dbReference type="HAMAP" id="MF_01867">
    <property type="entry name" value="BshC"/>
    <property type="match status" value="1"/>
</dbReference>